<dbReference type="PROSITE" id="PS00759">
    <property type="entry name" value="ARGE_DAPE_CPG2_2"/>
    <property type="match status" value="1"/>
</dbReference>
<evidence type="ECO:0000256" key="5">
    <source>
        <dbReference type="ARBA" id="ARBA00022801"/>
    </source>
</evidence>
<reference evidence="9 10" key="1">
    <citation type="submission" date="2016-11" db="EMBL/GenBank/DDBJ databases">
        <authorList>
            <person name="Jaros S."/>
            <person name="Januszkiewicz K."/>
            <person name="Wedrychowicz H."/>
        </authorList>
    </citation>
    <scope>NUCLEOTIDE SEQUENCE [LARGE SCALE GENOMIC DNA]</scope>
    <source>
        <strain evidence="9 10">YL228</strain>
    </source>
</reference>
<evidence type="ECO:0000256" key="2">
    <source>
        <dbReference type="ARBA" id="ARBA00006247"/>
    </source>
</evidence>
<organism evidence="9 10">
    <name type="scientific">Ruminococcus flavefaciens</name>
    <dbReference type="NCBI Taxonomy" id="1265"/>
    <lineage>
        <taxon>Bacteria</taxon>
        <taxon>Bacillati</taxon>
        <taxon>Bacillota</taxon>
        <taxon>Clostridia</taxon>
        <taxon>Eubacteriales</taxon>
        <taxon>Oscillospiraceae</taxon>
        <taxon>Ruminococcus</taxon>
    </lineage>
</organism>
<dbReference type="PANTHER" id="PTHR43808:SF31">
    <property type="entry name" value="N-ACETYL-L-CITRULLINE DEACETYLASE"/>
    <property type="match status" value="1"/>
</dbReference>
<keyword evidence="4" id="KW-0479">Metal-binding</keyword>
<dbReference type="GO" id="GO:0008237">
    <property type="term" value="F:metallopeptidase activity"/>
    <property type="evidence" value="ECO:0007669"/>
    <property type="project" value="UniProtKB-KW"/>
</dbReference>
<dbReference type="AlphaFoldDB" id="A0A1K1PY79"/>
<dbReference type="EMBL" id="FPIP01000011">
    <property type="protein sequence ID" value="SFW52706.1"/>
    <property type="molecule type" value="Genomic_DNA"/>
</dbReference>
<evidence type="ECO:0000256" key="1">
    <source>
        <dbReference type="ARBA" id="ARBA00001947"/>
    </source>
</evidence>
<evidence type="ECO:0000313" key="9">
    <source>
        <dbReference type="EMBL" id="SFW52706.1"/>
    </source>
</evidence>
<keyword evidence="5" id="KW-0378">Hydrolase</keyword>
<dbReference type="GO" id="GO:0006526">
    <property type="term" value="P:L-arginine biosynthetic process"/>
    <property type="evidence" value="ECO:0007669"/>
    <property type="project" value="TreeGrafter"/>
</dbReference>
<comment type="similarity">
    <text evidence="2">Belongs to the peptidase M20A family.</text>
</comment>
<keyword evidence="8" id="KW-0482">Metalloprotease</keyword>
<dbReference type="RefSeq" id="WP_072301308.1">
    <property type="nucleotide sequence ID" value="NZ_FPIP01000011.1"/>
</dbReference>
<keyword evidence="7" id="KW-0224">Dipeptidase</keyword>
<dbReference type="InterPro" id="IPR002933">
    <property type="entry name" value="Peptidase_M20"/>
</dbReference>
<dbReference type="SUPFAM" id="SSF53187">
    <property type="entry name" value="Zn-dependent exopeptidases"/>
    <property type="match status" value="1"/>
</dbReference>
<dbReference type="InterPro" id="IPR010964">
    <property type="entry name" value="M20A_pepV-rel"/>
</dbReference>
<proteinExistence type="inferred from homology"/>
<evidence type="ECO:0000256" key="6">
    <source>
        <dbReference type="ARBA" id="ARBA00022833"/>
    </source>
</evidence>
<dbReference type="Gene3D" id="3.40.630.10">
    <property type="entry name" value="Zn peptidases"/>
    <property type="match status" value="1"/>
</dbReference>
<dbReference type="SUPFAM" id="SSF55031">
    <property type="entry name" value="Bacterial exopeptidase dimerisation domain"/>
    <property type="match status" value="1"/>
</dbReference>
<keyword evidence="3" id="KW-0645">Protease</keyword>
<dbReference type="PANTHER" id="PTHR43808">
    <property type="entry name" value="ACETYLORNITHINE DEACETYLASE"/>
    <property type="match status" value="1"/>
</dbReference>
<protein>
    <submittedName>
        <fullName evidence="9">Succinyl-diaminopimelate desuccinylase</fullName>
    </submittedName>
</protein>
<dbReference type="GO" id="GO:0008777">
    <property type="term" value="F:acetylornithine deacetylase activity"/>
    <property type="evidence" value="ECO:0007669"/>
    <property type="project" value="TreeGrafter"/>
</dbReference>
<dbReference type="InterPro" id="IPR001261">
    <property type="entry name" value="ArgE/DapE_CS"/>
</dbReference>
<evidence type="ECO:0000256" key="8">
    <source>
        <dbReference type="ARBA" id="ARBA00023049"/>
    </source>
</evidence>
<evidence type="ECO:0000256" key="4">
    <source>
        <dbReference type="ARBA" id="ARBA00022723"/>
    </source>
</evidence>
<sequence length="431" mass="47449">MSKIRDYLEAHKQEMIDFLAELVAIPSVQGEAEESYPFGRMPAKALETMLKKCGEFGFTVDNVENYAGSADINSLPAELAVLTHLDVVPVGTGWTADPYVLRHEPDTDKLVGRGAIDDKGPAVAALFAARAVKELGLPLKKGIRLIFGTNEENGSADLAYYREKRELPPMVFTPDGEYPVINAEKGMLRVYFSTVFINGLIKGGEVINAVPAECTHDIRLYENGDVSMNYGKMYGKSAHASTPEKGENAITNFLQFNNYDLPQLVKLNKLFPHGEFNGKSCGLGFRDDISGDMTCVLSMLNTEDDRLHGAVDIRFPLDRRKSEIRDIICGRLRAAGFDIDSCEGVEPHCTDENSEFVQTLLRVYERVTGDKGRCIAIGGGTYVHEIEGGVAFGAEFPNEDGHMHCPDEFITVENLLKNAEIMAEAMAELCC</sequence>
<dbReference type="GO" id="GO:0008270">
    <property type="term" value="F:zinc ion binding"/>
    <property type="evidence" value="ECO:0007669"/>
    <property type="project" value="InterPro"/>
</dbReference>
<dbReference type="InterPro" id="IPR050072">
    <property type="entry name" value="Peptidase_M20A"/>
</dbReference>
<dbReference type="NCBIfam" id="TIGR01887">
    <property type="entry name" value="dipeptidaselike"/>
    <property type="match status" value="1"/>
</dbReference>
<dbReference type="Pfam" id="PF01546">
    <property type="entry name" value="Peptidase_M20"/>
    <property type="match status" value="1"/>
</dbReference>
<dbReference type="InterPro" id="IPR036264">
    <property type="entry name" value="Bact_exopeptidase_dim_dom"/>
</dbReference>
<dbReference type="GO" id="GO:0016805">
    <property type="term" value="F:dipeptidase activity"/>
    <property type="evidence" value="ECO:0007669"/>
    <property type="project" value="UniProtKB-KW"/>
</dbReference>
<dbReference type="GO" id="GO:0006508">
    <property type="term" value="P:proteolysis"/>
    <property type="evidence" value="ECO:0007669"/>
    <property type="project" value="UniProtKB-KW"/>
</dbReference>
<evidence type="ECO:0000313" key="10">
    <source>
        <dbReference type="Proteomes" id="UP000183461"/>
    </source>
</evidence>
<accession>A0A1K1PY79</accession>
<dbReference type="Proteomes" id="UP000183461">
    <property type="component" value="Unassembled WGS sequence"/>
</dbReference>
<gene>
    <name evidence="9" type="ORF">SAMN02910280_0265</name>
</gene>
<comment type="cofactor">
    <cofactor evidence="1">
        <name>Zn(2+)</name>
        <dbReference type="ChEBI" id="CHEBI:29105"/>
    </cofactor>
</comment>
<keyword evidence="6" id="KW-0862">Zinc</keyword>
<dbReference type="Gene3D" id="3.30.70.360">
    <property type="match status" value="2"/>
</dbReference>
<evidence type="ECO:0000256" key="7">
    <source>
        <dbReference type="ARBA" id="ARBA00022997"/>
    </source>
</evidence>
<name>A0A1K1PY79_RUMFL</name>
<evidence type="ECO:0000256" key="3">
    <source>
        <dbReference type="ARBA" id="ARBA00022670"/>
    </source>
</evidence>